<feature type="domain" description="PilZ" evidence="1">
    <location>
        <begin position="19"/>
        <end position="96"/>
    </location>
</feature>
<protein>
    <recommendedName>
        <fullName evidence="1">PilZ domain-containing protein</fullName>
    </recommendedName>
</protein>
<keyword evidence="3" id="KW-1185">Reference proteome</keyword>
<gene>
    <name evidence="2" type="ORF">OPKNFCMD_0983</name>
</gene>
<proteinExistence type="predicted"/>
<reference evidence="2" key="1">
    <citation type="journal article" date="2021" name="Front. Microbiol.">
        <title>Comprehensive Comparative Genomics and Phenotyping of Methylobacterium Species.</title>
        <authorList>
            <person name="Alessa O."/>
            <person name="Ogura Y."/>
            <person name="Fujitani Y."/>
            <person name="Takami H."/>
            <person name="Hayashi T."/>
            <person name="Sahin N."/>
            <person name="Tani A."/>
        </authorList>
    </citation>
    <scope>NUCLEOTIDE SEQUENCE</scope>
    <source>
        <strain evidence="2">KCTC 52305</strain>
    </source>
</reference>
<name>A0ABQ4QT81_9HYPH</name>
<dbReference type="EMBL" id="BPQH01000002">
    <property type="protein sequence ID" value="GJD48266.1"/>
    <property type="molecule type" value="Genomic_DNA"/>
</dbReference>
<organism evidence="2 3">
    <name type="scientific">Methylobacterium crusticola</name>
    <dbReference type="NCBI Taxonomy" id="1697972"/>
    <lineage>
        <taxon>Bacteria</taxon>
        <taxon>Pseudomonadati</taxon>
        <taxon>Pseudomonadota</taxon>
        <taxon>Alphaproteobacteria</taxon>
        <taxon>Hyphomicrobiales</taxon>
        <taxon>Methylobacteriaceae</taxon>
        <taxon>Methylobacterium</taxon>
    </lineage>
</organism>
<dbReference type="Proteomes" id="UP001055167">
    <property type="component" value="Unassembled WGS sequence"/>
</dbReference>
<evidence type="ECO:0000313" key="3">
    <source>
        <dbReference type="Proteomes" id="UP001055167"/>
    </source>
</evidence>
<dbReference type="Gene3D" id="2.40.10.220">
    <property type="entry name" value="predicted glycosyltransferase like domains"/>
    <property type="match status" value="1"/>
</dbReference>
<sequence>MVWAPILAAGGFPGSSMAERRHIKRQPTSLRGRLILEVGRDVLECRVLDVTTVGANLEVPERVAVPARFDLLIGSGGTMRPCTIVWRRSDRIGVRFL</sequence>
<accession>A0ABQ4QT81</accession>
<reference evidence="2" key="2">
    <citation type="submission" date="2021-08" db="EMBL/GenBank/DDBJ databases">
        <authorList>
            <person name="Tani A."/>
            <person name="Ola A."/>
            <person name="Ogura Y."/>
            <person name="Katsura K."/>
            <person name="Hayashi T."/>
        </authorList>
    </citation>
    <scope>NUCLEOTIDE SEQUENCE</scope>
    <source>
        <strain evidence="2">KCTC 52305</strain>
    </source>
</reference>
<dbReference type="Pfam" id="PF07238">
    <property type="entry name" value="PilZ"/>
    <property type="match status" value="1"/>
</dbReference>
<evidence type="ECO:0000259" key="1">
    <source>
        <dbReference type="Pfam" id="PF07238"/>
    </source>
</evidence>
<comment type="caution">
    <text evidence="2">The sequence shown here is derived from an EMBL/GenBank/DDBJ whole genome shotgun (WGS) entry which is preliminary data.</text>
</comment>
<dbReference type="SUPFAM" id="SSF141371">
    <property type="entry name" value="PilZ domain-like"/>
    <property type="match status" value="1"/>
</dbReference>
<evidence type="ECO:0000313" key="2">
    <source>
        <dbReference type="EMBL" id="GJD48266.1"/>
    </source>
</evidence>
<dbReference type="InterPro" id="IPR009875">
    <property type="entry name" value="PilZ_domain"/>
</dbReference>